<dbReference type="Proteomes" id="UP000324222">
    <property type="component" value="Unassembled WGS sequence"/>
</dbReference>
<name>A0A5B7G985_PORTR</name>
<keyword evidence="2" id="KW-1185">Reference proteome</keyword>
<evidence type="ECO:0000313" key="1">
    <source>
        <dbReference type="EMBL" id="MPC56820.1"/>
    </source>
</evidence>
<comment type="caution">
    <text evidence="1">The sequence shown here is derived from an EMBL/GenBank/DDBJ whole genome shotgun (WGS) entry which is preliminary data.</text>
</comment>
<evidence type="ECO:0000313" key="2">
    <source>
        <dbReference type="Proteomes" id="UP000324222"/>
    </source>
</evidence>
<organism evidence="1 2">
    <name type="scientific">Portunus trituberculatus</name>
    <name type="common">Swimming crab</name>
    <name type="synonym">Neptunus trituberculatus</name>
    <dbReference type="NCBI Taxonomy" id="210409"/>
    <lineage>
        <taxon>Eukaryota</taxon>
        <taxon>Metazoa</taxon>
        <taxon>Ecdysozoa</taxon>
        <taxon>Arthropoda</taxon>
        <taxon>Crustacea</taxon>
        <taxon>Multicrustacea</taxon>
        <taxon>Malacostraca</taxon>
        <taxon>Eumalacostraca</taxon>
        <taxon>Eucarida</taxon>
        <taxon>Decapoda</taxon>
        <taxon>Pleocyemata</taxon>
        <taxon>Brachyura</taxon>
        <taxon>Eubrachyura</taxon>
        <taxon>Portunoidea</taxon>
        <taxon>Portunidae</taxon>
        <taxon>Portuninae</taxon>
        <taxon>Portunus</taxon>
    </lineage>
</organism>
<protein>
    <submittedName>
        <fullName evidence="1">Uncharacterized protein</fullName>
    </submittedName>
</protein>
<reference evidence="1 2" key="1">
    <citation type="submission" date="2019-05" db="EMBL/GenBank/DDBJ databases">
        <title>Another draft genome of Portunus trituberculatus and its Hox gene families provides insights of decapod evolution.</title>
        <authorList>
            <person name="Jeong J.-H."/>
            <person name="Song I."/>
            <person name="Kim S."/>
            <person name="Choi T."/>
            <person name="Kim D."/>
            <person name="Ryu S."/>
            <person name="Kim W."/>
        </authorList>
    </citation>
    <scope>NUCLEOTIDE SEQUENCE [LARGE SCALE GENOMIC DNA]</scope>
    <source>
        <tissue evidence="1">Muscle</tissue>
    </source>
</reference>
<accession>A0A5B7G985</accession>
<gene>
    <name evidence="1" type="ORF">E2C01_050786</name>
</gene>
<sequence length="102" mass="10253">MVAVGGSGVGRGVAAARGVCWCLVPSATAAGVPCPSLASCSAAWRSPPSPTHHKSAWDCCSRYSVVPHPPLYPPPPVLPGQPVLVPSSLLCVAAASMAGRPR</sequence>
<dbReference type="AlphaFoldDB" id="A0A5B7G985"/>
<proteinExistence type="predicted"/>
<dbReference type="EMBL" id="VSRR010014282">
    <property type="protein sequence ID" value="MPC56820.1"/>
    <property type="molecule type" value="Genomic_DNA"/>
</dbReference>